<dbReference type="WBParaSite" id="PDA_v2.g16216.t1">
    <property type="protein sequence ID" value="PDA_v2.g16216.t1"/>
    <property type="gene ID" value="PDA_v2.g16216"/>
</dbReference>
<accession>A0A914PDH5</accession>
<dbReference type="InterPro" id="IPR036465">
    <property type="entry name" value="vWFA_dom_sf"/>
</dbReference>
<dbReference type="Gene3D" id="3.40.50.410">
    <property type="entry name" value="von Willebrand factor, type A domain"/>
    <property type="match status" value="1"/>
</dbReference>
<dbReference type="InterPro" id="IPR016187">
    <property type="entry name" value="CTDL_fold"/>
</dbReference>
<dbReference type="SUPFAM" id="SSF56436">
    <property type="entry name" value="C-type lectin-like"/>
    <property type="match status" value="1"/>
</dbReference>
<dbReference type="AlphaFoldDB" id="A0A914PDH5"/>
<proteinExistence type="predicted"/>
<name>A0A914PDH5_9BILA</name>
<dbReference type="InterPro" id="IPR002035">
    <property type="entry name" value="VWF_A"/>
</dbReference>
<evidence type="ECO:0000313" key="3">
    <source>
        <dbReference type="WBParaSite" id="PDA_v2.g16216.t1"/>
    </source>
</evidence>
<dbReference type="CDD" id="cd00037">
    <property type="entry name" value="CLECT"/>
    <property type="match status" value="1"/>
</dbReference>
<evidence type="ECO:0000313" key="2">
    <source>
        <dbReference type="Proteomes" id="UP000887578"/>
    </source>
</evidence>
<sequence>MIDPSLSTPINLHAIYAVLSNNLQIDIALLSAPDSIYIYDFYANYPTVAYTNGGNSYQNTSLGMTLTQGNQYEFIFNYKPSEYRTSWDSDMKYQGIIVGEIINRNGVLLKKTNKPFTKSDACWTINATVPFTNAIYSSSFCCVRFNTDTIETTQAVSTTTSPLTSTISMPSNDSRSNAVGALCSNNTNQAWLDIIFVFDTSNAMGQLNLNAVGAIIASLMRKFNIAQNGNHTTRAGIITYASDVTSVYELKDVTDFKDFVKVLHSLSSHPNDSGGKILQALSYAYTILTSQSSYRIPMIVLVAAAYDRNGLQGADTTPSIIKDSGVSIVVIHYVVDGNEALSKELQNISSPGFYYNTDRDQFSANLSYAFTQINCACPKGWMQLQVYEKEWNNYTRYRDCYNSDGTVASASIANDFCDGGTLIALTSPEKLEFITDNFTKENLIFRRLKKFSIGLHKASDLTWKWWGYNGTEYALGNYPVMSQTPSPKDNFGYMSRYGFNWTLYTGDDNDVELPYICQKQACDAEYFCSRSKLQ</sequence>
<dbReference type="InterPro" id="IPR016186">
    <property type="entry name" value="C-type_lectin-like/link_sf"/>
</dbReference>
<dbReference type="PANTHER" id="PTHR31024">
    <property type="entry name" value="C-TYPE LECTIN"/>
    <property type="match status" value="1"/>
</dbReference>
<dbReference type="Proteomes" id="UP000887578">
    <property type="component" value="Unplaced"/>
</dbReference>
<dbReference type="SMART" id="SM00327">
    <property type="entry name" value="VWA"/>
    <property type="match status" value="1"/>
</dbReference>
<keyword evidence="2" id="KW-1185">Reference proteome</keyword>
<evidence type="ECO:0000259" key="1">
    <source>
        <dbReference type="PROSITE" id="PS50234"/>
    </source>
</evidence>
<dbReference type="CDD" id="cd01450">
    <property type="entry name" value="vWFA_subfamily_ECM"/>
    <property type="match status" value="1"/>
</dbReference>
<feature type="domain" description="VWFA" evidence="1">
    <location>
        <begin position="193"/>
        <end position="373"/>
    </location>
</feature>
<dbReference type="PROSITE" id="PS50234">
    <property type="entry name" value="VWFA"/>
    <property type="match status" value="1"/>
</dbReference>
<dbReference type="PANTHER" id="PTHR31024:SF3">
    <property type="entry name" value="C-TYPE LECTIN-RELATED"/>
    <property type="match status" value="1"/>
</dbReference>
<dbReference type="Gene3D" id="3.10.100.10">
    <property type="entry name" value="Mannose-Binding Protein A, subunit A"/>
    <property type="match status" value="1"/>
</dbReference>
<organism evidence="2 3">
    <name type="scientific">Panagrolaimus davidi</name>
    <dbReference type="NCBI Taxonomy" id="227884"/>
    <lineage>
        <taxon>Eukaryota</taxon>
        <taxon>Metazoa</taxon>
        <taxon>Ecdysozoa</taxon>
        <taxon>Nematoda</taxon>
        <taxon>Chromadorea</taxon>
        <taxon>Rhabditida</taxon>
        <taxon>Tylenchina</taxon>
        <taxon>Panagrolaimomorpha</taxon>
        <taxon>Panagrolaimoidea</taxon>
        <taxon>Panagrolaimidae</taxon>
        <taxon>Panagrolaimus</taxon>
    </lineage>
</organism>
<dbReference type="Pfam" id="PF00092">
    <property type="entry name" value="VWA"/>
    <property type="match status" value="1"/>
</dbReference>
<dbReference type="SUPFAM" id="SSF53300">
    <property type="entry name" value="vWA-like"/>
    <property type="match status" value="1"/>
</dbReference>
<reference evidence="3" key="1">
    <citation type="submission" date="2022-11" db="UniProtKB">
        <authorList>
            <consortium name="WormBaseParasite"/>
        </authorList>
    </citation>
    <scope>IDENTIFICATION</scope>
</reference>
<protein>
    <submittedName>
        <fullName evidence="3">VWFA domain-containing protein</fullName>
    </submittedName>
</protein>